<gene>
    <name evidence="1" type="primary">ACTR2_2</name>
    <name evidence="1" type="ORF">OS493_040664</name>
</gene>
<feature type="non-terminal residue" evidence="1">
    <location>
        <position position="1"/>
    </location>
</feature>
<dbReference type="Pfam" id="PF00022">
    <property type="entry name" value="Actin"/>
    <property type="match status" value="1"/>
</dbReference>
<reference evidence="1" key="1">
    <citation type="submission" date="2023-01" db="EMBL/GenBank/DDBJ databases">
        <title>Genome assembly of the deep-sea coral Lophelia pertusa.</title>
        <authorList>
            <person name="Herrera S."/>
            <person name="Cordes E."/>
        </authorList>
    </citation>
    <scope>NUCLEOTIDE SEQUENCE</scope>
    <source>
        <strain evidence="1">USNM1676648</strain>
        <tissue evidence="1">Polyp</tissue>
    </source>
</reference>
<comment type="caution">
    <text evidence="1">The sequence shown here is derived from an EMBL/GenBank/DDBJ whole genome shotgun (WGS) entry which is preliminary data.</text>
</comment>
<dbReference type="EMBL" id="MU827759">
    <property type="protein sequence ID" value="KAJ7342693.1"/>
    <property type="molecule type" value="Genomic_DNA"/>
</dbReference>
<accession>A0A9X0CGK6</accession>
<dbReference type="InterPro" id="IPR004000">
    <property type="entry name" value="Actin"/>
</dbReference>
<evidence type="ECO:0000313" key="1">
    <source>
        <dbReference type="EMBL" id="KAJ7342693.1"/>
    </source>
</evidence>
<dbReference type="OrthoDB" id="10251209at2759"/>
<dbReference type="Proteomes" id="UP001163046">
    <property type="component" value="Unassembled WGS sequence"/>
</dbReference>
<protein>
    <submittedName>
        <fullName evidence="1">Actin- protein 2</fullName>
    </submittedName>
</protein>
<keyword evidence="2" id="KW-1185">Reference proteome</keyword>
<dbReference type="Gene3D" id="3.30.420.40">
    <property type="match status" value="2"/>
</dbReference>
<dbReference type="SUPFAM" id="SSF53067">
    <property type="entry name" value="Actin-like ATPase domain"/>
    <property type="match status" value="1"/>
</dbReference>
<proteinExistence type="predicted"/>
<evidence type="ECO:0000313" key="2">
    <source>
        <dbReference type="Proteomes" id="UP001163046"/>
    </source>
</evidence>
<organism evidence="1 2">
    <name type="scientific">Desmophyllum pertusum</name>
    <dbReference type="NCBI Taxonomy" id="174260"/>
    <lineage>
        <taxon>Eukaryota</taxon>
        <taxon>Metazoa</taxon>
        <taxon>Cnidaria</taxon>
        <taxon>Anthozoa</taxon>
        <taxon>Hexacorallia</taxon>
        <taxon>Scleractinia</taxon>
        <taxon>Caryophylliina</taxon>
        <taxon>Caryophylliidae</taxon>
        <taxon>Desmophyllum</taxon>
    </lineage>
</organism>
<name>A0A9X0CGK6_9CNID</name>
<dbReference type="InterPro" id="IPR043129">
    <property type="entry name" value="ATPase_NBD"/>
</dbReference>
<sequence length="56" mass="6533">KFKIRIEDPPRRKHMVFLGGAVLADIMKDKDGFWMTRQEYEEKGIKVLEKLGVKVG</sequence>
<dbReference type="AlphaFoldDB" id="A0A9X0CGK6"/>